<evidence type="ECO:0008006" key="4">
    <source>
        <dbReference type="Google" id="ProtNLM"/>
    </source>
</evidence>
<feature type="transmembrane region" description="Helical" evidence="1">
    <location>
        <begin position="141"/>
        <end position="156"/>
    </location>
</feature>
<keyword evidence="1" id="KW-1133">Transmembrane helix</keyword>
<feature type="transmembrane region" description="Helical" evidence="1">
    <location>
        <begin position="12"/>
        <end position="28"/>
    </location>
</feature>
<sequence length="333" mass="38194">MGSILKVEKINILILEGLAIFFVMLVHSGTPNQVYAFFSYGLGALVFARGYQWKERTIKEVLSSRILLVQTYYFAGLINTIVFLLIAPPSVVKYPKYEYFLNLLIGRMDRLDQVAVNAIPLWFFLMLFLAELMYYFVSKNNVLLIISIALALVLRMVPHEPLVFKIDAAIVSLPFFWLGKIWKKYNVKVSLLGFVLTTGGLLLISQTNGDISWNNQWFGKNGVIAFFGEFFAIIVIIFLSEVVKVLKVDGFFYKLAFNALFVIAYHMLLGSLLYVILSAFGIVIPDVMKVLNKMWYIYFAFDLAVVYLAIRYIPARVKSFLIGDFRRVVKRVR</sequence>
<dbReference type="Proteomes" id="UP000093740">
    <property type="component" value="Chromosome"/>
</dbReference>
<gene>
    <name evidence="2" type="ORF">NA23_09295</name>
</gene>
<name>A0AAI8CM04_FERIS</name>
<keyword evidence="1" id="KW-0472">Membrane</keyword>
<feature type="transmembrane region" description="Helical" evidence="1">
    <location>
        <begin position="185"/>
        <end position="204"/>
    </location>
</feature>
<feature type="transmembrane region" description="Helical" evidence="1">
    <location>
        <begin position="224"/>
        <end position="243"/>
    </location>
</feature>
<dbReference type="RefSeq" id="WP_033192342.1">
    <property type="nucleotide sequence ID" value="NZ_CP014334.2"/>
</dbReference>
<feature type="transmembrane region" description="Helical" evidence="1">
    <location>
        <begin position="72"/>
        <end position="94"/>
    </location>
</feature>
<protein>
    <recommendedName>
        <fullName evidence="4">Acyltransferase</fullName>
    </recommendedName>
</protein>
<dbReference type="AlphaFoldDB" id="A0AAI8CM04"/>
<evidence type="ECO:0000313" key="3">
    <source>
        <dbReference type="Proteomes" id="UP000093740"/>
    </source>
</evidence>
<feature type="transmembrane region" description="Helical" evidence="1">
    <location>
        <begin position="114"/>
        <end position="134"/>
    </location>
</feature>
<feature type="transmembrane region" description="Helical" evidence="1">
    <location>
        <begin position="162"/>
        <end position="178"/>
    </location>
</feature>
<feature type="transmembrane region" description="Helical" evidence="1">
    <location>
        <begin position="255"/>
        <end position="283"/>
    </location>
</feature>
<keyword evidence="1" id="KW-0812">Transmembrane</keyword>
<keyword evidence="3" id="KW-1185">Reference proteome</keyword>
<proteinExistence type="predicted"/>
<feature type="transmembrane region" description="Helical" evidence="1">
    <location>
        <begin position="34"/>
        <end position="51"/>
    </location>
</feature>
<dbReference type="EMBL" id="CP014334">
    <property type="protein sequence ID" value="AMW33406.1"/>
    <property type="molecule type" value="Genomic_DNA"/>
</dbReference>
<feature type="transmembrane region" description="Helical" evidence="1">
    <location>
        <begin position="295"/>
        <end position="313"/>
    </location>
</feature>
<evidence type="ECO:0000313" key="2">
    <source>
        <dbReference type="EMBL" id="AMW33406.1"/>
    </source>
</evidence>
<evidence type="ECO:0000256" key="1">
    <source>
        <dbReference type="SAM" id="Phobius"/>
    </source>
</evidence>
<dbReference type="KEGG" id="fia:NA23_09295"/>
<reference evidence="2 3" key="1">
    <citation type="journal article" date="2015" name="Stand. Genomic Sci.">
        <title>Genome sequence of a native-feather degrading extremely thermophilic Eubacterium, Fervidobacterium islandicum AW-1.</title>
        <authorList>
            <person name="Lee Y.J."/>
            <person name="Jeong H."/>
            <person name="Park G.S."/>
            <person name="Kwak Y."/>
            <person name="Lee S.J."/>
            <person name="Lee S.J."/>
            <person name="Park M.K."/>
            <person name="Kim J.Y."/>
            <person name="Kang H.K."/>
            <person name="Shin J.H."/>
            <person name="Lee D.W."/>
        </authorList>
    </citation>
    <scope>NUCLEOTIDE SEQUENCE [LARGE SCALE GENOMIC DNA]</scope>
    <source>
        <strain evidence="2 3">AW-1</strain>
    </source>
</reference>
<organism evidence="2 3">
    <name type="scientific">Fervidobacterium islandicum</name>
    <dbReference type="NCBI Taxonomy" id="2423"/>
    <lineage>
        <taxon>Bacteria</taxon>
        <taxon>Thermotogati</taxon>
        <taxon>Thermotogota</taxon>
        <taxon>Thermotogae</taxon>
        <taxon>Thermotogales</taxon>
        <taxon>Fervidobacteriaceae</taxon>
        <taxon>Fervidobacterium</taxon>
    </lineage>
</organism>
<accession>A0AAI8CM04</accession>